<sequence>MRIEVLDAAENDLIAAANFHEAQQPGLGAYFIDALSSDIDALLLHGGAHERRYGYNRALAKRFPYAIYHKQRRKARGSPANEQAVKPILGMHEPVPYNIVVIAIHPERGGGGGGMPAWNRKPPR</sequence>
<proteinExistence type="predicted"/>
<evidence type="ECO:0008006" key="3">
    <source>
        <dbReference type="Google" id="ProtNLM"/>
    </source>
</evidence>
<keyword evidence="2" id="KW-1185">Reference proteome</keyword>
<accession>A0A0X8X8W3</accession>
<dbReference type="KEGG" id="hhk:HH1059_04360"/>
<evidence type="ECO:0000313" key="1">
    <source>
        <dbReference type="EMBL" id="BAU57108.2"/>
    </source>
</evidence>
<gene>
    <name evidence="1" type="ORF">HH1059_04360</name>
</gene>
<name>A0A0X8X8W3_HALHR</name>
<reference evidence="1" key="1">
    <citation type="submission" date="2016-02" db="EMBL/GenBank/DDBJ databases">
        <title>Halorhodospira halochloris DSM-1059 complete genome, version 2.</title>
        <authorList>
            <person name="Tsukatani Y."/>
        </authorList>
    </citation>
    <scope>NUCLEOTIDE SEQUENCE</scope>
    <source>
        <strain evidence="1">DSM 1059</strain>
    </source>
</reference>
<dbReference type="EMBL" id="AP017372">
    <property type="protein sequence ID" value="BAU57108.2"/>
    <property type="molecule type" value="Genomic_DNA"/>
</dbReference>
<evidence type="ECO:0000313" key="2">
    <source>
        <dbReference type="Proteomes" id="UP000218890"/>
    </source>
</evidence>
<dbReference type="Proteomes" id="UP000218890">
    <property type="component" value="Chromosome"/>
</dbReference>
<organism evidence="1 2">
    <name type="scientific">Halorhodospira halochloris</name>
    <name type="common">Ectothiorhodospira halochloris</name>
    <dbReference type="NCBI Taxonomy" id="1052"/>
    <lineage>
        <taxon>Bacteria</taxon>
        <taxon>Pseudomonadati</taxon>
        <taxon>Pseudomonadota</taxon>
        <taxon>Gammaproteobacteria</taxon>
        <taxon>Chromatiales</taxon>
        <taxon>Ectothiorhodospiraceae</taxon>
        <taxon>Halorhodospira</taxon>
    </lineage>
</organism>
<dbReference type="AlphaFoldDB" id="A0A0X8X8W3"/>
<dbReference type="OrthoDB" id="9809155at2"/>
<protein>
    <recommendedName>
        <fullName evidence="3">Type II toxin-antitoxin system RelE/ParE family toxin</fullName>
    </recommendedName>
</protein>